<feature type="signal peptide" evidence="11">
    <location>
        <begin position="1"/>
        <end position="28"/>
    </location>
</feature>
<evidence type="ECO:0000256" key="8">
    <source>
        <dbReference type="PIRSR" id="PIRSR618044-2"/>
    </source>
</evidence>
<dbReference type="GO" id="GO:0009252">
    <property type="term" value="P:peptidoglycan biosynthetic process"/>
    <property type="evidence" value="ECO:0007669"/>
    <property type="project" value="UniProtKB-KW"/>
</dbReference>
<evidence type="ECO:0000256" key="3">
    <source>
        <dbReference type="ARBA" id="ARBA00022801"/>
    </source>
</evidence>
<dbReference type="Gene3D" id="3.30.70.1070">
    <property type="entry name" value="Sporulation related repeat"/>
    <property type="match status" value="1"/>
</dbReference>
<dbReference type="InterPro" id="IPR001967">
    <property type="entry name" value="Peptidase_S11_N"/>
</dbReference>
<dbReference type="PRINTS" id="PR00725">
    <property type="entry name" value="DADACBPTASE1"/>
</dbReference>
<dbReference type="EMBL" id="BJOC01000056">
    <property type="protein sequence ID" value="GED23859.1"/>
    <property type="molecule type" value="Genomic_DNA"/>
</dbReference>
<dbReference type="PROSITE" id="PS51724">
    <property type="entry name" value="SPOR"/>
    <property type="match status" value="1"/>
</dbReference>
<dbReference type="InterPro" id="IPR036680">
    <property type="entry name" value="SPOR-like_sf"/>
</dbReference>
<feature type="active site" evidence="7">
    <location>
        <position position="119"/>
    </location>
</feature>
<evidence type="ECO:0000256" key="4">
    <source>
        <dbReference type="ARBA" id="ARBA00022960"/>
    </source>
</evidence>
<evidence type="ECO:0000256" key="5">
    <source>
        <dbReference type="ARBA" id="ARBA00022984"/>
    </source>
</evidence>
<evidence type="ECO:0000256" key="2">
    <source>
        <dbReference type="ARBA" id="ARBA00022729"/>
    </source>
</evidence>
<dbReference type="GO" id="GO:0009002">
    <property type="term" value="F:serine-type D-Ala-D-Ala carboxypeptidase activity"/>
    <property type="evidence" value="ECO:0007669"/>
    <property type="project" value="InterPro"/>
</dbReference>
<keyword evidence="5" id="KW-0573">Peptidoglycan synthesis</keyword>
<dbReference type="PANTHER" id="PTHR21581:SF6">
    <property type="entry name" value="TRAFFICKING PROTEIN PARTICLE COMPLEX SUBUNIT 12"/>
    <property type="match status" value="1"/>
</dbReference>
<feature type="domain" description="SPOR" evidence="12">
    <location>
        <begin position="427"/>
        <end position="508"/>
    </location>
</feature>
<evidence type="ECO:0000256" key="1">
    <source>
        <dbReference type="ARBA" id="ARBA00007164"/>
    </source>
</evidence>
<evidence type="ECO:0000256" key="11">
    <source>
        <dbReference type="SAM" id="SignalP"/>
    </source>
</evidence>
<feature type="compositionally biased region" description="Low complexity" evidence="10">
    <location>
        <begin position="311"/>
        <end position="330"/>
    </location>
</feature>
<feature type="compositionally biased region" description="Low complexity" evidence="10">
    <location>
        <begin position="356"/>
        <end position="376"/>
    </location>
</feature>
<comment type="caution">
    <text evidence="13">The sequence shown here is derived from an EMBL/GenBank/DDBJ whole genome shotgun (WGS) entry which is preliminary data.</text>
</comment>
<keyword evidence="6" id="KW-0961">Cell wall biogenesis/degradation</keyword>
<keyword evidence="4" id="KW-0133">Cell shape</keyword>
<keyword evidence="2 11" id="KW-0732">Signal</keyword>
<dbReference type="PANTHER" id="PTHR21581">
    <property type="entry name" value="D-ALANYL-D-ALANINE CARBOXYPEPTIDASE"/>
    <property type="match status" value="1"/>
</dbReference>
<dbReference type="Pfam" id="PF05036">
    <property type="entry name" value="SPOR"/>
    <property type="match status" value="1"/>
</dbReference>
<evidence type="ECO:0000256" key="9">
    <source>
        <dbReference type="RuleBase" id="RU004016"/>
    </source>
</evidence>
<feature type="binding site" evidence="8">
    <location>
        <position position="221"/>
    </location>
    <ligand>
        <name>substrate</name>
    </ligand>
</feature>
<feature type="region of interest" description="Disordered" evidence="10">
    <location>
        <begin position="291"/>
        <end position="432"/>
    </location>
</feature>
<dbReference type="Proteomes" id="UP000319812">
    <property type="component" value="Unassembled WGS sequence"/>
</dbReference>
<dbReference type="AlphaFoldDB" id="A0A4Y4F1B4"/>
<organism evidence="13 14">
    <name type="scientific">Halomonas halmophila</name>
    <dbReference type="NCBI Taxonomy" id="252"/>
    <lineage>
        <taxon>Bacteria</taxon>
        <taxon>Pseudomonadati</taxon>
        <taxon>Pseudomonadota</taxon>
        <taxon>Gammaproteobacteria</taxon>
        <taxon>Oceanospirillales</taxon>
        <taxon>Halomonadaceae</taxon>
        <taxon>Halomonas</taxon>
    </lineage>
</organism>
<dbReference type="Gene3D" id="3.40.710.10">
    <property type="entry name" value="DD-peptidase/beta-lactamase superfamily"/>
    <property type="match status" value="1"/>
</dbReference>
<dbReference type="GO" id="GO:0071555">
    <property type="term" value="P:cell wall organization"/>
    <property type="evidence" value="ECO:0007669"/>
    <property type="project" value="UniProtKB-KW"/>
</dbReference>
<evidence type="ECO:0000256" key="6">
    <source>
        <dbReference type="ARBA" id="ARBA00023316"/>
    </source>
</evidence>
<sequence length="510" mass="54533">MGRITTRRWCFALTLFFIATLLASTVQAQNPRYAGIVVDTETSEILYAENAQEPRYPASLTKMMTLYMLFESLEEGRMTLEQRLPVSSTASKMPATKLWLRPGSTIEVEKAIKALIVRSANDVAVVVAEALGGSEEHFARMMTSRARELGMHDTTFRNASGLPNDQQVTTAHDMAMLARQLMLDFPQYYPYFSLSRFTWRGKTVTGHNNLLDTYPGVDGLKTGFIRASGFNVATSAKRNGRRILSVVMGGYSASSRDDHMANLLDRGFMRASLDNGSGFLANTRIANDYLLPRDERPMPSSGGMMASRGNSVASLPASRSSTSSAAGANAEPVSVPSSDETIVADTRQTGMGDVGSTPRQAPAASTSSAPGPVVASIDESTGNASESSAASSAAASTPEPGPVVSSATSSNGESDPIRELSEQQDQPAASGSWGVQVGAFSDADNARRLAARAAERLTDELADARVAVPHVADINVYRARLVDMAEPQARTACRRLQAQGMDCMVVQASF</sequence>
<evidence type="ECO:0000313" key="14">
    <source>
        <dbReference type="Proteomes" id="UP000319812"/>
    </source>
</evidence>
<dbReference type="SUPFAM" id="SSF110997">
    <property type="entry name" value="Sporulation related repeat"/>
    <property type="match status" value="1"/>
</dbReference>
<name>A0A4Y4F1B4_9GAMM</name>
<dbReference type="GO" id="GO:0006508">
    <property type="term" value="P:proteolysis"/>
    <property type="evidence" value="ECO:0007669"/>
    <property type="project" value="InterPro"/>
</dbReference>
<dbReference type="InterPro" id="IPR007730">
    <property type="entry name" value="SPOR-like_dom"/>
</dbReference>
<dbReference type="OrthoDB" id="9795979at2"/>
<dbReference type="GO" id="GO:0008360">
    <property type="term" value="P:regulation of cell shape"/>
    <property type="evidence" value="ECO:0007669"/>
    <property type="project" value="UniProtKB-KW"/>
</dbReference>
<evidence type="ECO:0000259" key="12">
    <source>
        <dbReference type="PROSITE" id="PS51724"/>
    </source>
</evidence>
<comment type="similarity">
    <text evidence="1 9">Belongs to the peptidase S11 family.</text>
</comment>
<evidence type="ECO:0000256" key="10">
    <source>
        <dbReference type="SAM" id="MobiDB-lite"/>
    </source>
</evidence>
<evidence type="ECO:0000313" key="13">
    <source>
        <dbReference type="EMBL" id="GED23859.1"/>
    </source>
</evidence>
<feature type="compositionally biased region" description="Low complexity" evidence="10">
    <location>
        <begin position="384"/>
        <end position="396"/>
    </location>
</feature>
<proteinExistence type="inferred from homology"/>
<feature type="active site" description="Proton acceptor" evidence="7">
    <location>
        <position position="62"/>
    </location>
</feature>
<evidence type="ECO:0000256" key="7">
    <source>
        <dbReference type="PIRSR" id="PIRSR618044-1"/>
    </source>
</evidence>
<dbReference type="GO" id="GO:0042834">
    <property type="term" value="F:peptidoglycan binding"/>
    <property type="evidence" value="ECO:0007669"/>
    <property type="project" value="InterPro"/>
</dbReference>
<dbReference type="Pfam" id="PF00768">
    <property type="entry name" value="Peptidase_S11"/>
    <property type="match status" value="1"/>
</dbReference>
<reference evidence="13 14" key="1">
    <citation type="submission" date="2019-06" db="EMBL/GenBank/DDBJ databases">
        <title>Whole genome shotgun sequence of Halomonas halmophila NBRC 15537.</title>
        <authorList>
            <person name="Hosoyama A."/>
            <person name="Uohara A."/>
            <person name="Ohji S."/>
            <person name="Ichikawa N."/>
        </authorList>
    </citation>
    <scope>NUCLEOTIDE SEQUENCE [LARGE SCALE GENOMIC DNA]</scope>
    <source>
        <strain evidence="13 14">NBRC 15537</strain>
    </source>
</reference>
<protein>
    <submittedName>
        <fullName evidence="13">Peptidase S11</fullName>
    </submittedName>
</protein>
<accession>A0A4Y4F1B4</accession>
<dbReference type="InterPro" id="IPR012338">
    <property type="entry name" value="Beta-lactam/transpept-like"/>
</dbReference>
<dbReference type="RefSeq" id="WP_141321933.1">
    <property type="nucleotide sequence ID" value="NZ_BJOC01000056.1"/>
</dbReference>
<keyword evidence="14" id="KW-1185">Reference proteome</keyword>
<dbReference type="InterPro" id="IPR018044">
    <property type="entry name" value="Peptidase_S11"/>
</dbReference>
<keyword evidence="3" id="KW-0378">Hydrolase</keyword>
<dbReference type="SUPFAM" id="SSF56601">
    <property type="entry name" value="beta-lactamase/transpeptidase-like"/>
    <property type="match status" value="1"/>
</dbReference>
<feature type="active site" description="Acyl-ester intermediate" evidence="7">
    <location>
        <position position="59"/>
    </location>
</feature>
<gene>
    <name evidence="13" type="ORF">HHA01_28360</name>
</gene>
<feature type="chain" id="PRO_5021450238" evidence="11">
    <location>
        <begin position="29"/>
        <end position="510"/>
    </location>
</feature>